<organism evidence="1 2">
    <name type="scientific">Silurus asotus</name>
    <name type="common">Amur catfish</name>
    <name type="synonym">Parasilurus asotus</name>
    <dbReference type="NCBI Taxonomy" id="30991"/>
    <lineage>
        <taxon>Eukaryota</taxon>
        <taxon>Metazoa</taxon>
        <taxon>Chordata</taxon>
        <taxon>Craniata</taxon>
        <taxon>Vertebrata</taxon>
        <taxon>Euteleostomi</taxon>
        <taxon>Actinopterygii</taxon>
        <taxon>Neopterygii</taxon>
        <taxon>Teleostei</taxon>
        <taxon>Ostariophysi</taxon>
        <taxon>Siluriformes</taxon>
        <taxon>Siluridae</taxon>
        <taxon>Silurus</taxon>
    </lineage>
</organism>
<protein>
    <submittedName>
        <fullName evidence="1">Interferon-induced GTP-binding protein MxE</fullName>
    </submittedName>
</protein>
<gene>
    <name evidence="1" type="ORF">C0J50_8568</name>
</gene>
<dbReference type="InterPro" id="IPR022812">
    <property type="entry name" value="Dynamin"/>
</dbReference>
<dbReference type="EMBL" id="MU552100">
    <property type="protein sequence ID" value="KAI5616073.1"/>
    <property type="molecule type" value="Genomic_DNA"/>
</dbReference>
<evidence type="ECO:0000313" key="2">
    <source>
        <dbReference type="Proteomes" id="UP001205998"/>
    </source>
</evidence>
<evidence type="ECO:0000313" key="1">
    <source>
        <dbReference type="EMBL" id="KAI5616073.1"/>
    </source>
</evidence>
<reference evidence="1" key="1">
    <citation type="submission" date="2018-07" db="EMBL/GenBank/DDBJ databases">
        <title>Comparative genomics of catfishes provides insights into carnivory and benthic adaptation.</title>
        <authorList>
            <person name="Zhang Y."/>
            <person name="Wang D."/>
            <person name="Peng Z."/>
            <person name="Zheng S."/>
            <person name="Shao F."/>
            <person name="Tao W."/>
        </authorList>
    </citation>
    <scope>NUCLEOTIDE SEQUENCE</scope>
    <source>
        <strain evidence="1">Chongqing</strain>
    </source>
</reference>
<dbReference type="PRINTS" id="PR00195">
    <property type="entry name" value="DYNAMIN"/>
</dbReference>
<comment type="caution">
    <text evidence="1">The sequence shown here is derived from an EMBL/GenBank/DDBJ whole genome shotgun (WGS) entry which is preliminary data.</text>
</comment>
<dbReference type="Proteomes" id="UP001205998">
    <property type="component" value="Unassembled WGS sequence"/>
</dbReference>
<name>A0AAD5AG37_SILAS</name>
<sequence>MAWEVHPNGERTLGILTKPDLVDKRMEDVVVSIINNEMIYFNKGYMIVKCRGAQGLSLHTKRSRITRTYSKITHIFSINYTPLKFS</sequence>
<dbReference type="InterPro" id="IPR027417">
    <property type="entry name" value="P-loop_NTPase"/>
</dbReference>
<dbReference type="SUPFAM" id="SSF52540">
    <property type="entry name" value="P-loop containing nucleoside triphosphate hydrolases"/>
    <property type="match status" value="1"/>
</dbReference>
<proteinExistence type="predicted"/>
<keyword evidence="2" id="KW-1185">Reference proteome</keyword>
<accession>A0AAD5AG37</accession>
<dbReference type="AlphaFoldDB" id="A0AAD5AG37"/>
<dbReference type="Gene3D" id="3.40.50.300">
    <property type="entry name" value="P-loop containing nucleotide triphosphate hydrolases"/>
    <property type="match status" value="1"/>
</dbReference>